<dbReference type="KEGG" id="bpm:BURPS1710b_2265"/>
<evidence type="ECO:0000313" key="1">
    <source>
        <dbReference type="EMBL" id="ABA48939.1"/>
    </source>
</evidence>
<protein>
    <submittedName>
        <fullName evidence="1">Putative lipoprotein</fullName>
    </submittedName>
</protein>
<keyword evidence="1" id="KW-0449">Lipoprotein</keyword>
<dbReference type="EnsemblBacteria" id="ABA48939">
    <property type="protein sequence ID" value="ABA48939"/>
    <property type="gene ID" value="BURPS1710b_2265"/>
</dbReference>
<evidence type="ECO:0000313" key="2">
    <source>
        <dbReference type="Proteomes" id="UP000002700"/>
    </source>
</evidence>
<sequence length="167" mass="17543">MPPPVTRNRAKPREIIRNHTSMKLRTWLLLGTSSAVLAACGWFHAGPGERDIDAAVRRALDAENRGALNSMLGQPLPVAADVASVKPLGDCTKLAERTYSCNVAIAWHDARSGEGDGALRTTLTFTEDNDGAWQTSHVDAALAAGVAKSLIDRISGAVAASGASQAQ</sequence>
<dbReference type="EMBL" id="CP000124">
    <property type="protein sequence ID" value="ABA48939.1"/>
    <property type="molecule type" value="Genomic_DNA"/>
</dbReference>
<dbReference type="HOGENOM" id="CLU_114849_0_0_4"/>
<proteinExistence type="predicted"/>
<organism evidence="1 2">
    <name type="scientific">Burkholderia pseudomallei (strain 1710b)</name>
    <dbReference type="NCBI Taxonomy" id="320372"/>
    <lineage>
        <taxon>Bacteria</taxon>
        <taxon>Pseudomonadati</taxon>
        <taxon>Pseudomonadota</taxon>
        <taxon>Betaproteobacteria</taxon>
        <taxon>Burkholderiales</taxon>
        <taxon>Burkholderiaceae</taxon>
        <taxon>Burkholderia</taxon>
        <taxon>pseudomallei group</taxon>
    </lineage>
</organism>
<accession>Q3JRZ3</accession>
<gene>
    <name evidence="1" type="ordered locus">BURPS1710b_2265</name>
</gene>
<dbReference type="AlphaFoldDB" id="Q3JRZ3"/>
<reference evidence="1 2" key="1">
    <citation type="submission" date="2005-09" db="EMBL/GenBank/DDBJ databases">
        <authorList>
            <person name="Woods D.E."/>
            <person name="Nierman W.C."/>
        </authorList>
    </citation>
    <scope>NUCLEOTIDE SEQUENCE [LARGE SCALE GENOMIC DNA]</scope>
    <source>
        <strain evidence="1 2">1710b</strain>
    </source>
</reference>
<name>Q3JRZ3_BURP1</name>
<dbReference type="Proteomes" id="UP000002700">
    <property type="component" value="Chromosome I"/>
</dbReference>